<feature type="region of interest" description="Disordered" evidence="3">
    <location>
        <begin position="371"/>
        <end position="436"/>
    </location>
</feature>
<dbReference type="OMA" id="RASHQFH"/>
<gene>
    <name evidence="5" type="ORF">RDWZM_009570</name>
</gene>
<evidence type="ECO:0000256" key="2">
    <source>
        <dbReference type="ARBA" id="ARBA00022949"/>
    </source>
</evidence>
<sequence length="1308" mass="145943">MMRRNVFTTYDPNLPSGKKFVAVHVQNEDPLYFLVEVKSKVCELFTQITKFLNLFEPELFGLAIRCSDSFVFLDPLEKLSKYATKQWRTQNNGMDNDGLPLFNVYFRVQFYVDSYLFISDKVAKLLYYHQMRENVLHYEQSIGEERAFLIASYALQADYGNYNGQLHKEHYFEPSHYFPTWVIEELGVDYIVRHLPALHCDHKGMSKSEAQSMYIKEASDPIAPHNFHFYRVACKKGANTYEVWLAITVSGIAVYAADPNHSTLTGTGMSVSPNQHNKINTMGRDPKRSRLKTRISFFPWTDIGKLSFDKKKFEIRSTGTQSRKFVYYSANEEIARHLLWFSRASHQFHLMVQQKMKEMLKREAEINRRKYRESCISSTSSSTNSSSGNSSGSSNGNPSSTGSNSGNTSKSVSPFEYGSTSSGSSSTAGVVGDSDHHKNHVGISDLDISNSSVCGDDQLSNRVHHLNVSNQRISVISNASSNTTSGIVSDKMVGMEDSDRDDIDSDLLMSLNHHHHHHRHRGVNRAITLSGCSSQPVVSLESLALSEPTEHRSCRTMGITDSKSANLTANKKHSISISNIMITSTTPSSSSSSTSSSSMANTEPSTTPYSNVSTSSSSSSSCANQMPIHVTNNNSYKPTNEVMVVGDNCSKVLCLNINERNQLNHESNCCSLSPYDHHHHQCTDDESSLYDESDSVFDNTNKSYTSGKSNVTVLSTILKPEAERLLKQGIEADDGEMMIDDGIDSIELAELKEFEQAEKEKIILNSLINKMPPPPPLSSDSDDSSSSSSSEDEDDDDMNHFGTRHCYSPLSQERMMHRGKITNKEIIASRPPPLNNLKFHGHDGGFKSKMDNHIYENLKCDINRSVMPPVSPTRTNRIEALVTPQKGNSLPPPVPLRQCPSLNAFPQTYCTPINYPQRKGMKIGVSSLNRPYGNRAKLNLNPMGTCPNHHHHQSHLHANQQLISTPSNRQCCNCNPFDSSTLSSGSEPNLYFQSNNLNCWPMVGSRGLACNKSDSVFDCRLNVSTTNPTTITSTPMMADRNKPLTNLKIDQSANVSTVSQDSNNNIEKIFRPHQLSSSGDESPPSMPLTTVASSVTSQKLNRSSEANNLKLKSKESSISDLHQLRQRSSDLNLPLITALFNDSSLMDQLKVNNNNNNNNNNYHHQSYHHGEANEKMSQSLQQIPQQVARSSAHHNGATVERTNTFRVDEAIAKSTLRQHHVNNSSNDDNNNRPDYNSPTNVANRPTSWHLDNSCSGHNRLFPNGIKSSTYGSSDKPIYGSHVTKQSTPTKLYNSDFVERIWADHQLTT</sequence>
<dbReference type="InterPro" id="IPR047145">
    <property type="entry name" value="FRMD6-like"/>
</dbReference>
<dbReference type="GO" id="GO:0035332">
    <property type="term" value="P:positive regulation of hippo signaling"/>
    <property type="evidence" value="ECO:0007669"/>
    <property type="project" value="TreeGrafter"/>
</dbReference>
<dbReference type="Gene3D" id="3.10.20.90">
    <property type="entry name" value="Phosphatidylinositol 3-kinase Catalytic Subunit, Chain A, domain 1"/>
    <property type="match status" value="1"/>
</dbReference>
<feature type="region of interest" description="Disordered" evidence="3">
    <location>
        <begin position="1214"/>
        <end position="1250"/>
    </location>
</feature>
<dbReference type="InterPro" id="IPR019749">
    <property type="entry name" value="Band_41_domain"/>
</dbReference>
<feature type="compositionally biased region" description="Low complexity" evidence="3">
    <location>
        <begin position="1222"/>
        <end position="1237"/>
    </location>
</feature>
<feature type="domain" description="FERM" evidence="4">
    <location>
        <begin position="19"/>
        <end position="353"/>
    </location>
</feature>
<dbReference type="PANTHER" id="PTHR13429">
    <property type="entry name" value="FERM DOMAIN (PROTEIN4.1-EZRIN-RADIXIN-MOESIN) FAMILY"/>
    <property type="match status" value="1"/>
</dbReference>
<dbReference type="Pfam" id="PF00373">
    <property type="entry name" value="FERM_M"/>
    <property type="match status" value="1"/>
</dbReference>
<dbReference type="GO" id="GO:0009887">
    <property type="term" value="P:animal organ morphogenesis"/>
    <property type="evidence" value="ECO:0007669"/>
    <property type="project" value="UniProtKB-ARBA"/>
</dbReference>
<evidence type="ECO:0000259" key="4">
    <source>
        <dbReference type="PROSITE" id="PS50057"/>
    </source>
</evidence>
<keyword evidence="6" id="KW-1185">Reference proteome</keyword>
<dbReference type="InterPro" id="IPR019748">
    <property type="entry name" value="FERM_central"/>
</dbReference>
<dbReference type="SMART" id="SM01196">
    <property type="entry name" value="FERM_C"/>
    <property type="match status" value="1"/>
</dbReference>
<feature type="region of interest" description="Disordered" evidence="3">
    <location>
        <begin position="768"/>
        <end position="807"/>
    </location>
</feature>
<evidence type="ECO:0000256" key="1">
    <source>
        <dbReference type="ARBA" id="ARBA00004282"/>
    </source>
</evidence>
<keyword evidence="2" id="KW-0965">Cell junction</keyword>
<dbReference type="InterPro" id="IPR035963">
    <property type="entry name" value="FERM_2"/>
</dbReference>
<dbReference type="InterPro" id="IPR018980">
    <property type="entry name" value="FERM_PH-like_C"/>
</dbReference>
<dbReference type="InterPro" id="IPR014352">
    <property type="entry name" value="FERM/acyl-CoA-bd_prot_sf"/>
</dbReference>
<organism evidence="5 6">
    <name type="scientific">Blomia tropicalis</name>
    <name type="common">Mite</name>
    <dbReference type="NCBI Taxonomy" id="40697"/>
    <lineage>
        <taxon>Eukaryota</taxon>
        <taxon>Metazoa</taxon>
        <taxon>Ecdysozoa</taxon>
        <taxon>Arthropoda</taxon>
        <taxon>Chelicerata</taxon>
        <taxon>Arachnida</taxon>
        <taxon>Acari</taxon>
        <taxon>Acariformes</taxon>
        <taxon>Sarcoptiformes</taxon>
        <taxon>Astigmata</taxon>
        <taxon>Glycyphagoidea</taxon>
        <taxon>Echimyopodidae</taxon>
        <taxon>Blomia</taxon>
    </lineage>
</organism>
<dbReference type="InterPro" id="IPR011993">
    <property type="entry name" value="PH-like_dom_sf"/>
</dbReference>
<evidence type="ECO:0000256" key="3">
    <source>
        <dbReference type="SAM" id="MobiDB-lite"/>
    </source>
</evidence>
<dbReference type="Gene3D" id="1.20.80.10">
    <property type="match status" value="1"/>
</dbReference>
<comment type="caution">
    <text evidence="5">The sequence shown here is derived from an EMBL/GenBank/DDBJ whole genome shotgun (WGS) entry which is preliminary data.</text>
</comment>
<feature type="compositionally biased region" description="Low complexity" evidence="3">
    <location>
        <begin position="583"/>
        <end position="598"/>
    </location>
</feature>
<dbReference type="Gene3D" id="2.30.29.30">
    <property type="entry name" value="Pleckstrin-homology domain (PH domain)/Phosphotyrosine-binding domain (PTB)"/>
    <property type="match status" value="1"/>
</dbReference>
<dbReference type="GO" id="GO:0098592">
    <property type="term" value="C:cytoplasmic side of apical plasma membrane"/>
    <property type="evidence" value="ECO:0007669"/>
    <property type="project" value="TreeGrafter"/>
</dbReference>
<dbReference type="PANTHER" id="PTHR13429:SF5">
    <property type="entry name" value="PROTEIN EXPANDED"/>
    <property type="match status" value="1"/>
</dbReference>
<dbReference type="PROSITE" id="PS50057">
    <property type="entry name" value="FERM_3"/>
    <property type="match status" value="1"/>
</dbReference>
<dbReference type="SUPFAM" id="SSF47031">
    <property type="entry name" value="Second domain of FERM"/>
    <property type="match status" value="1"/>
</dbReference>
<reference evidence="5" key="1">
    <citation type="submission" date="2022-12" db="EMBL/GenBank/DDBJ databases">
        <title>Genome assemblies of Blomia tropicalis.</title>
        <authorList>
            <person name="Cui Y."/>
        </authorList>
    </citation>
    <scope>NUCLEOTIDE SEQUENCE</scope>
    <source>
        <tissue evidence="5">Adult mites</tissue>
    </source>
</reference>
<feature type="compositionally biased region" description="Polar residues" evidence="3">
    <location>
        <begin position="1238"/>
        <end position="1250"/>
    </location>
</feature>
<evidence type="ECO:0000313" key="5">
    <source>
        <dbReference type="EMBL" id="KAJ6218413.1"/>
    </source>
</evidence>
<feature type="compositionally biased region" description="Low complexity" evidence="3">
    <location>
        <begin position="418"/>
        <end position="432"/>
    </location>
</feature>
<dbReference type="EMBL" id="JAPWDV010000003">
    <property type="protein sequence ID" value="KAJ6218413.1"/>
    <property type="molecule type" value="Genomic_DNA"/>
</dbReference>
<feature type="region of interest" description="Disordered" evidence="3">
    <location>
        <begin position="1266"/>
        <end position="1286"/>
    </location>
</feature>
<dbReference type="InterPro" id="IPR029071">
    <property type="entry name" value="Ubiquitin-like_domsf"/>
</dbReference>
<evidence type="ECO:0000313" key="6">
    <source>
        <dbReference type="Proteomes" id="UP001142055"/>
    </source>
</evidence>
<dbReference type="Pfam" id="PF09380">
    <property type="entry name" value="FERM_C"/>
    <property type="match status" value="1"/>
</dbReference>
<comment type="subcellular location">
    <subcellularLocation>
        <location evidence="1">Cell junction</location>
    </subcellularLocation>
</comment>
<dbReference type="SUPFAM" id="SSF50729">
    <property type="entry name" value="PH domain-like"/>
    <property type="match status" value="1"/>
</dbReference>
<dbReference type="Pfam" id="PF09379">
    <property type="entry name" value="FERM_N"/>
    <property type="match status" value="1"/>
</dbReference>
<feature type="compositionally biased region" description="Low complexity" evidence="3">
    <location>
        <begin position="377"/>
        <end position="409"/>
    </location>
</feature>
<accession>A0A9Q0M4A4</accession>
<feature type="region of interest" description="Disordered" evidence="3">
    <location>
        <begin position="583"/>
        <end position="626"/>
    </location>
</feature>
<dbReference type="SMART" id="SM00295">
    <property type="entry name" value="B41"/>
    <property type="match status" value="1"/>
</dbReference>
<dbReference type="CDD" id="cd17101">
    <property type="entry name" value="FERM_F1_PTPN13_like"/>
    <property type="match status" value="1"/>
</dbReference>
<dbReference type="InterPro" id="IPR018979">
    <property type="entry name" value="FERM_N"/>
</dbReference>
<dbReference type="Proteomes" id="UP001142055">
    <property type="component" value="Chromosome 3"/>
</dbReference>
<dbReference type="InterPro" id="IPR000299">
    <property type="entry name" value="FERM_domain"/>
</dbReference>
<dbReference type="GO" id="GO:0048731">
    <property type="term" value="P:system development"/>
    <property type="evidence" value="ECO:0007669"/>
    <property type="project" value="UniProtKB-ARBA"/>
</dbReference>
<feature type="compositionally biased region" description="Low complexity" evidence="3">
    <location>
        <begin position="605"/>
        <end position="621"/>
    </location>
</feature>
<proteinExistence type="predicted"/>
<dbReference type="GO" id="GO:0070161">
    <property type="term" value="C:anchoring junction"/>
    <property type="evidence" value="ECO:0007669"/>
    <property type="project" value="UniProtKB-SubCell"/>
</dbReference>
<dbReference type="SUPFAM" id="SSF54236">
    <property type="entry name" value="Ubiquitin-like"/>
    <property type="match status" value="1"/>
</dbReference>
<protein>
    <recommendedName>
        <fullName evidence="4">FERM domain-containing protein</fullName>
    </recommendedName>
</protein>
<dbReference type="CDD" id="cd14473">
    <property type="entry name" value="FERM_B-lobe"/>
    <property type="match status" value="1"/>
</dbReference>
<name>A0A9Q0M4A4_BLOTA</name>